<gene>
    <name evidence="1" type="ORF">NTJ_05952</name>
</gene>
<reference evidence="1 2" key="1">
    <citation type="submission" date="2023-09" db="EMBL/GenBank/DDBJ databases">
        <title>Nesidiocoris tenuis whole genome shotgun sequence.</title>
        <authorList>
            <person name="Shibata T."/>
            <person name="Shimoda M."/>
            <person name="Kobayashi T."/>
            <person name="Uehara T."/>
        </authorList>
    </citation>
    <scope>NUCLEOTIDE SEQUENCE [LARGE SCALE GENOMIC DNA]</scope>
    <source>
        <strain evidence="1 2">Japan</strain>
    </source>
</reference>
<accession>A0ABN7AMG8</accession>
<evidence type="ECO:0000313" key="1">
    <source>
        <dbReference type="EMBL" id="BES93143.1"/>
    </source>
</evidence>
<sequence>MADLTTILENMKRAERDNSSVRRQSTRLGYFCKFRQYGIERNNPPEEAGISWIDRSFFSLIVFAYLF</sequence>
<dbReference type="Proteomes" id="UP001307889">
    <property type="component" value="Chromosome 4"/>
</dbReference>
<proteinExistence type="predicted"/>
<name>A0ABN7AMG8_9HEMI</name>
<keyword evidence="2" id="KW-1185">Reference proteome</keyword>
<organism evidence="1 2">
    <name type="scientific">Nesidiocoris tenuis</name>
    <dbReference type="NCBI Taxonomy" id="355587"/>
    <lineage>
        <taxon>Eukaryota</taxon>
        <taxon>Metazoa</taxon>
        <taxon>Ecdysozoa</taxon>
        <taxon>Arthropoda</taxon>
        <taxon>Hexapoda</taxon>
        <taxon>Insecta</taxon>
        <taxon>Pterygota</taxon>
        <taxon>Neoptera</taxon>
        <taxon>Paraneoptera</taxon>
        <taxon>Hemiptera</taxon>
        <taxon>Heteroptera</taxon>
        <taxon>Panheteroptera</taxon>
        <taxon>Cimicomorpha</taxon>
        <taxon>Miridae</taxon>
        <taxon>Dicyphina</taxon>
        <taxon>Nesidiocoris</taxon>
    </lineage>
</organism>
<protein>
    <submittedName>
        <fullName evidence="1">Uncharacterized protein</fullName>
    </submittedName>
</protein>
<dbReference type="EMBL" id="AP028912">
    <property type="protein sequence ID" value="BES93143.1"/>
    <property type="molecule type" value="Genomic_DNA"/>
</dbReference>
<evidence type="ECO:0000313" key="2">
    <source>
        <dbReference type="Proteomes" id="UP001307889"/>
    </source>
</evidence>